<evidence type="ECO:0000313" key="20">
    <source>
        <dbReference type="Proteomes" id="UP000261620"/>
    </source>
</evidence>
<keyword evidence="11" id="KW-1015">Disulfide bond</keyword>
<keyword evidence="12" id="KW-0325">Glycoprotein</keyword>
<evidence type="ECO:0000256" key="16">
    <source>
        <dbReference type="RuleBase" id="RU003519"/>
    </source>
</evidence>
<comment type="function">
    <text evidence="16">Cell surface proteoglycan.</text>
</comment>
<evidence type="ECO:0000256" key="10">
    <source>
        <dbReference type="ARBA" id="ARBA00023136"/>
    </source>
</evidence>
<keyword evidence="6" id="KW-0964">Secreted</keyword>
<evidence type="ECO:0000256" key="9">
    <source>
        <dbReference type="ARBA" id="ARBA00022974"/>
    </source>
</evidence>
<evidence type="ECO:0000256" key="4">
    <source>
        <dbReference type="ARBA" id="ARBA00014714"/>
    </source>
</evidence>
<organism evidence="19 20">
    <name type="scientific">Mola mola</name>
    <name type="common">Ocean sunfish</name>
    <name type="synonym">Tetraodon mola</name>
    <dbReference type="NCBI Taxonomy" id="94237"/>
    <lineage>
        <taxon>Eukaryota</taxon>
        <taxon>Metazoa</taxon>
        <taxon>Chordata</taxon>
        <taxon>Craniata</taxon>
        <taxon>Vertebrata</taxon>
        <taxon>Euteleostomi</taxon>
        <taxon>Actinopterygii</taxon>
        <taxon>Neopterygii</taxon>
        <taxon>Teleostei</taxon>
        <taxon>Neoteleostei</taxon>
        <taxon>Acanthomorphata</taxon>
        <taxon>Eupercaria</taxon>
        <taxon>Tetraodontiformes</taxon>
        <taxon>Molidae</taxon>
        <taxon>Mola</taxon>
    </lineage>
</organism>
<dbReference type="GO" id="GO:0017134">
    <property type="term" value="F:fibroblast growth factor binding"/>
    <property type="evidence" value="ECO:0007669"/>
    <property type="project" value="TreeGrafter"/>
</dbReference>
<keyword evidence="9 16" id="KW-0654">Proteoglycan</keyword>
<dbReference type="Ensembl" id="ENSMMOT00000002426.1">
    <property type="protein sequence ID" value="ENSMMOP00000002385.1"/>
    <property type="gene ID" value="ENSMMOG00000001944.1"/>
</dbReference>
<keyword evidence="14 16" id="KW-0449">Lipoprotein</keyword>
<dbReference type="STRING" id="94237.ENSMMOP00000002385"/>
<evidence type="ECO:0000256" key="12">
    <source>
        <dbReference type="ARBA" id="ARBA00023180"/>
    </source>
</evidence>
<dbReference type="Pfam" id="PF01153">
    <property type="entry name" value="Glypican"/>
    <property type="match status" value="1"/>
</dbReference>
<dbReference type="Proteomes" id="UP000261620">
    <property type="component" value="Unplaced"/>
</dbReference>
<name>A0A3Q4AEE4_MOLML</name>
<comment type="subcellular location">
    <subcellularLocation>
        <location evidence="2 16">Cell membrane</location>
        <topology evidence="2 16">Lipid-anchor</topology>
        <topology evidence="2 16">GPI-anchor</topology>
    </subcellularLocation>
    <subcellularLocation>
        <location evidence="1">Secreted</location>
        <location evidence="1">Extracellular space</location>
    </subcellularLocation>
</comment>
<evidence type="ECO:0000256" key="17">
    <source>
        <dbReference type="SAM" id="MobiDB-lite"/>
    </source>
</evidence>
<evidence type="ECO:0000313" key="19">
    <source>
        <dbReference type="Ensembl" id="ENSMMOP00000002385.1"/>
    </source>
</evidence>
<dbReference type="InterPro" id="IPR001863">
    <property type="entry name" value="Glypican"/>
</dbReference>
<reference evidence="19" key="1">
    <citation type="submission" date="2025-08" db="UniProtKB">
        <authorList>
            <consortium name="Ensembl"/>
        </authorList>
    </citation>
    <scope>IDENTIFICATION</scope>
</reference>
<keyword evidence="13 16" id="KW-0357">Heparan sulfate</keyword>
<evidence type="ECO:0000256" key="5">
    <source>
        <dbReference type="ARBA" id="ARBA00022475"/>
    </source>
</evidence>
<dbReference type="OMA" id="ECTKALM"/>
<keyword evidence="20" id="KW-1185">Reference proteome</keyword>
<accession>A0A3Q4AEE4</accession>
<dbReference type="GO" id="GO:0005576">
    <property type="term" value="C:extracellular region"/>
    <property type="evidence" value="ECO:0007669"/>
    <property type="project" value="UniProtKB-SubCell"/>
</dbReference>
<feature type="region of interest" description="Disordered" evidence="17">
    <location>
        <begin position="338"/>
        <end position="368"/>
    </location>
</feature>
<dbReference type="GO" id="GO:0098552">
    <property type="term" value="C:side of membrane"/>
    <property type="evidence" value="ECO:0007669"/>
    <property type="project" value="UniProtKB-KW"/>
</dbReference>
<protein>
    <recommendedName>
        <fullName evidence="4">Glypican-1</fullName>
    </recommendedName>
</protein>
<comment type="similarity">
    <text evidence="3 15">Belongs to the glypican family.</text>
</comment>
<dbReference type="GO" id="GO:0016477">
    <property type="term" value="P:cell migration"/>
    <property type="evidence" value="ECO:0007669"/>
    <property type="project" value="TreeGrafter"/>
</dbReference>
<dbReference type="InterPro" id="IPR019803">
    <property type="entry name" value="Glypican_CS"/>
</dbReference>
<dbReference type="AlphaFoldDB" id="A0A3Q4AEE4"/>
<evidence type="ECO:0000256" key="15">
    <source>
        <dbReference type="RuleBase" id="RU003518"/>
    </source>
</evidence>
<reference evidence="19" key="2">
    <citation type="submission" date="2025-09" db="UniProtKB">
        <authorList>
            <consortium name="Ensembl"/>
        </authorList>
    </citation>
    <scope>IDENTIFICATION</scope>
</reference>
<dbReference type="PANTHER" id="PTHR10822">
    <property type="entry name" value="GLYPICAN"/>
    <property type="match status" value="1"/>
</dbReference>
<evidence type="ECO:0000256" key="11">
    <source>
        <dbReference type="ARBA" id="ARBA00023157"/>
    </source>
</evidence>
<dbReference type="GO" id="GO:0009986">
    <property type="term" value="C:cell surface"/>
    <property type="evidence" value="ECO:0007669"/>
    <property type="project" value="TreeGrafter"/>
</dbReference>
<evidence type="ECO:0000256" key="1">
    <source>
        <dbReference type="ARBA" id="ARBA00004239"/>
    </source>
</evidence>
<keyword evidence="10 16" id="KW-0472">Membrane</keyword>
<keyword evidence="7 16" id="KW-0336">GPI-anchor</keyword>
<keyword evidence="5" id="KW-1003">Cell membrane</keyword>
<evidence type="ECO:0000256" key="18">
    <source>
        <dbReference type="SAM" id="SignalP"/>
    </source>
</evidence>
<evidence type="ECO:0000256" key="13">
    <source>
        <dbReference type="ARBA" id="ARBA00023207"/>
    </source>
</evidence>
<evidence type="ECO:0000256" key="14">
    <source>
        <dbReference type="ARBA" id="ARBA00023288"/>
    </source>
</evidence>
<feature type="chain" id="PRO_5018761826" description="Glypican-1" evidence="18">
    <location>
        <begin position="17"/>
        <end position="528"/>
    </location>
</feature>
<keyword evidence="8 18" id="KW-0732">Signal</keyword>
<dbReference type="GO" id="GO:0045202">
    <property type="term" value="C:synapse"/>
    <property type="evidence" value="ECO:0007669"/>
    <property type="project" value="TreeGrafter"/>
</dbReference>
<evidence type="ECO:0000256" key="6">
    <source>
        <dbReference type="ARBA" id="ARBA00022525"/>
    </source>
</evidence>
<dbReference type="PANTHER" id="PTHR10822:SF8">
    <property type="entry name" value="GLYPICAN-1"/>
    <property type="match status" value="1"/>
</dbReference>
<proteinExistence type="inferred from homology"/>
<dbReference type="GO" id="GO:0040037">
    <property type="term" value="P:negative regulation of fibroblast growth factor receptor signaling pathway"/>
    <property type="evidence" value="ECO:0007669"/>
    <property type="project" value="TreeGrafter"/>
</dbReference>
<evidence type="ECO:0000256" key="7">
    <source>
        <dbReference type="ARBA" id="ARBA00022622"/>
    </source>
</evidence>
<dbReference type="GO" id="GO:1905475">
    <property type="term" value="P:regulation of protein localization to membrane"/>
    <property type="evidence" value="ECO:0007669"/>
    <property type="project" value="TreeGrafter"/>
</dbReference>
<sequence length="528" mass="57999">MRVPVLLCALACLSAAAGPADRSCTDLRQFYTGKGFLLAGVPQTEISGEHLRTCPQGPTCCTSTMEENLAGLSSQETEGLIREAGRSLQAVFNALYRSFDTYFTELHSHSERSLQEALSPLGPLYSQNTRLYDGLYSDLRQYYRGSSLNLDETLTEFWSRLLERTFKSSTPTDVILSEDYLECVAKQQETLRPFGEIPRDMKAKVIRAFVTARSFVQGLIVSGEVVKKVSQVSLSPECTKALMKLVYCPHCRGLASVKPCSNYCSNVMKGCLANQADLDPEWQNLIDTMIQVASSFTAEPSLDVVLSSIPVRIYGAVRFLLENMETFTTKVYQTCGAPGEPGTGSPGLHEQKKKSGSLTASEYKPSPTAGQRLEMQVSDLSSKLREMRQYWTELPVALCSKLAAGASNQDKCWNGITKARYLPEVMGDGLANQINNPEVELDITKPDMTIRQQIMQLKIMSNRLKNALDGNDVDFQDASDDISGSGSGMCMGGHCSRNRPGLFAYSPDNNRVRGGATSLPAAILLLQR</sequence>
<dbReference type="PROSITE" id="PS01207">
    <property type="entry name" value="GLYPICAN"/>
    <property type="match status" value="1"/>
</dbReference>
<evidence type="ECO:0000256" key="8">
    <source>
        <dbReference type="ARBA" id="ARBA00022729"/>
    </source>
</evidence>
<evidence type="ECO:0000256" key="3">
    <source>
        <dbReference type="ARBA" id="ARBA00010260"/>
    </source>
</evidence>
<evidence type="ECO:0000256" key="2">
    <source>
        <dbReference type="ARBA" id="ARBA00004609"/>
    </source>
</evidence>
<feature type="signal peptide" evidence="18">
    <location>
        <begin position="1"/>
        <end position="16"/>
    </location>
</feature>
<dbReference type="GO" id="GO:0005886">
    <property type="term" value="C:plasma membrane"/>
    <property type="evidence" value="ECO:0007669"/>
    <property type="project" value="UniProtKB-SubCell"/>
</dbReference>